<evidence type="ECO:0008006" key="4">
    <source>
        <dbReference type="Google" id="ProtNLM"/>
    </source>
</evidence>
<dbReference type="STRING" id="436010.A0A167WAR2"/>
<gene>
    <name evidence="2" type="ORF">FIBSPDRAFT_1053861</name>
</gene>
<proteinExistence type="predicted"/>
<feature type="region of interest" description="Disordered" evidence="1">
    <location>
        <begin position="255"/>
        <end position="306"/>
    </location>
</feature>
<dbReference type="AlphaFoldDB" id="A0A167WAR2"/>
<organism evidence="2 3">
    <name type="scientific">Athelia psychrophila</name>
    <dbReference type="NCBI Taxonomy" id="1759441"/>
    <lineage>
        <taxon>Eukaryota</taxon>
        <taxon>Fungi</taxon>
        <taxon>Dikarya</taxon>
        <taxon>Basidiomycota</taxon>
        <taxon>Agaricomycotina</taxon>
        <taxon>Agaricomycetes</taxon>
        <taxon>Agaricomycetidae</taxon>
        <taxon>Atheliales</taxon>
        <taxon>Atheliaceae</taxon>
        <taxon>Athelia</taxon>
    </lineage>
</organism>
<evidence type="ECO:0000256" key="1">
    <source>
        <dbReference type="SAM" id="MobiDB-lite"/>
    </source>
</evidence>
<keyword evidence="3" id="KW-1185">Reference proteome</keyword>
<accession>A0A167WAR2</accession>
<dbReference type="OrthoDB" id="3133596at2759"/>
<dbReference type="Proteomes" id="UP000076532">
    <property type="component" value="Unassembled WGS sequence"/>
</dbReference>
<evidence type="ECO:0000313" key="2">
    <source>
        <dbReference type="EMBL" id="KZP05882.1"/>
    </source>
</evidence>
<protein>
    <recommendedName>
        <fullName evidence="4">HNH nuclease domain-containing protein</fullName>
    </recommendedName>
</protein>
<sequence>MDDSDDDYDASPSITYTNQTTPSERIRWVSQVSDVKKALIRTAAPRGGRCMVENIAEEVSVEFVYCIPRSLSWHHWKTMDNLEWWWNIPKNTLNLDTRYNIFPLASGLHGLFDKHEWLLLPEENTINYYHEKCHLGPTGWETERASFSLQAGPIFLYTLVPMPFKMTAAPIMRQDTIPAANTPLQPDHFSVHVHPFDTLPPLDSHLQPHFVIFEAGRKLTALSAARVLHFAIQIPLLYKIARIYEAWTKARPENAEKDPSFVPLSAPSDDDGNTRPRRCVLKQSRPPPQSSPTPGENKRSLGQQTKGDEVISKNHGKHQRARHPACALSGKTLNSCFEEEKMWTANSIRAWSDHNQLLADRSELDLF</sequence>
<name>A0A167WAR2_9AGAM</name>
<dbReference type="EMBL" id="KV417814">
    <property type="protein sequence ID" value="KZP05882.1"/>
    <property type="molecule type" value="Genomic_DNA"/>
</dbReference>
<reference evidence="2 3" key="1">
    <citation type="journal article" date="2016" name="Mol. Biol. Evol.">
        <title>Comparative Genomics of Early-Diverging Mushroom-Forming Fungi Provides Insights into the Origins of Lignocellulose Decay Capabilities.</title>
        <authorList>
            <person name="Nagy L.G."/>
            <person name="Riley R."/>
            <person name="Tritt A."/>
            <person name="Adam C."/>
            <person name="Daum C."/>
            <person name="Floudas D."/>
            <person name="Sun H."/>
            <person name="Yadav J.S."/>
            <person name="Pangilinan J."/>
            <person name="Larsson K.H."/>
            <person name="Matsuura K."/>
            <person name="Barry K."/>
            <person name="Labutti K."/>
            <person name="Kuo R."/>
            <person name="Ohm R.A."/>
            <person name="Bhattacharya S.S."/>
            <person name="Shirouzu T."/>
            <person name="Yoshinaga Y."/>
            <person name="Martin F.M."/>
            <person name="Grigoriev I.V."/>
            <person name="Hibbett D.S."/>
        </authorList>
    </citation>
    <scope>NUCLEOTIDE SEQUENCE [LARGE SCALE GENOMIC DNA]</scope>
    <source>
        <strain evidence="2 3">CBS 109695</strain>
    </source>
</reference>
<evidence type="ECO:0000313" key="3">
    <source>
        <dbReference type="Proteomes" id="UP000076532"/>
    </source>
</evidence>